<accession>A0A2G5HNZ6</accession>
<evidence type="ECO:0000313" key="4">
    <source>
        <dbReference type="Proteomes" id="UP001302367"/>
    </source>
</evidence>
<protein>
    <submittedName>
        <fullName evidence="1">Uncharacterized protein</fullName>
    </submittedName>
</protein>
<evidence type="ECO:0000313" key="3">
    <source>
        <dbReference type="Proteomes" id="UP000230605"/>
    </source>
</evidence>
<dbReference type="Proteomes" id="UP001302367">
    <property type="component" value="Chromosome 4"/>
</dbReference>
<reference evidence="1 3" key="1">
    <citation type="submission" date="2015-10" db="EMBL/GenBank/DDBJ databases">
        <title>The cercosporin biosynthetic gene cluster was horizontally transferred to several fungal lineages and shown to be expanded in Cercospora beticola based on microsynteny with recipient genomes.</title>
        <authorList>
            <person name="De Jonge R."/>
            <person name="Ebert M.K."/>
            <person name="Suttle J.C."/>
            <person name="Jurick Ii W.M."/>
            <person name="Secor G.A."/>
            <person name="Thomma B.P."/>
            <person name="Van De Peer Y."/>
            <person name="Bolton M.D."/>
        </authorList>
    </citation>
    <scope>NUCLEOTIDE SEQUENCE [LARGE SCALE GENOMIC DNA]</scope>
    <source>
        <strain evidence="1 3">09-40</strain>
    </source>
</reference>
<sequence>MLSTLANFFKFTRRRTYPSTILVLGNPIESRFTYILHIIPEIGKVEMLRTNMRIKSALYCAGRTKEISREHLGSVALHKRDGNHPRYFLDEVSSWAIRDLKEHMPSASEEEITQLTDQAFRPIVRHFLEQKKGCDIPKNAAQGYSIYQIQVNRPKPGRILPLKKLLKLAD</sequence>
<evidence type="ECO:0000313" key="1">
    <source>
        <dbReference type="EMBL" id="PIA93922.1"/>
    </source>
</evidence>
<dbReference type="EMBL" id="CP134187">
    <property type="protein sequence ID" value="WPB01927.1"/>
    <property type="molecule type" value="Genomic_DNA"/>
</dbReference>
<evidence type="ECO:0000313" key="2">
    <source>
        <dbReference type="EMBL" id="WPB01927.1"/>
    </source>
</evidence>
<dbReference type="OrthoDB" id="4168609at2759"/>
<dbReference type="Proteomes" id="UP000230605">
    <property type="component" value="Chromosome 4"/>
</dbReference>
<proteinExistence type="predicted"/>
<gene>
    <name evidence="1" type="ORF">CB0940_04667</name>
    <name evidence="2" type="ORF">RHO25_006560</name>
</gene>
<name>A0A2G5HNZ6_CERBT</name>
<reference evidence="2 4" key="2">
    <citation type="submission" date="2023-09" db="EMBL/GenBank/DDBJ databases">
        <title>Complete-Gapless Cercospora beticola genome.</title>
        <authorList>
            <person name="Wyatt N.A."/>
            <person name="Spanner R.E."/>
            <person name="Bolton M.D."/>
        </authorList>
    </citation>
    <scope>NUCLEOTIDE SEQUENCE [LARGE SCALE GENOMIC DNA]</scope>
    <source>
        <strain evidence="2">Cb09-40</strain>
    </source>
</reference>
<dbReference type="EMBL" id="LKMD01000105">
    <property type="protein sequence ID" value="PIA93922.1"/>
    <property type="molecule type" value="Genomic_DNA"/>
</dbReference>
<organism evidence="1 3">
    <name type="scientific">Cercospora beticola</name>
    <name type="common">Sugarbeet leaf spot fungus</name>
    <dbReference type="NCBI Taxonomy" id="122368"/>
    <lineage>
        <taxon>Eukaryota</taxon>
        <taxon>Fungi</taxon>
        <taxon>Dikarya</taxon>
        <taxon>Ascomycota</taxon>
        <taxon>Pezizomycotina</taxon>
        <taxon>Dothideomycetes</taxon>
        <taxon>Dothideomycetidae</taxon>
        <taxon>Mycosphaerellales</taxon>
        <taxon>Mycosphaerellaceae</taxon>
        <taxon>Cercospora</taxon>
    </lineage>
</organism>
<dbReference type="AlphaFoldDB" id="A0A2G5HNZ6"/>
<keyword evidence="4" id="KW-1185">Reference proteome</keyword>